<gene>
    <name evidence="1" type="ORF">RhiirC2_633100</name>
</gene>
<dbReference type="Gene3D" id="3.30.420.10">
    <property type="entry name" value="Ribonuclease H-like superfamily/Ribonuclease H"/>
    <property type="match status" value="1"/>
</dbReference>
<evidence type="ECO:0000313" key="2">
    <source>
        <dbReference type="Proteomes" id="UP000233469"/>
    </source>
</evidence>
<protein>
    <submittedName>
        <fullName evidence="1">Uncharacterized protein</fullName>
    </submittedName>
</protein>
<feature type="non-terminal residue" evidence="1">
    <location>
        <position position="1"/>
    </location>
</feature>
<accession>A0A2N1MGQ2</accession>
<comment type="caution">
    <text evidence="1">The sequence shown here is derived from an EMBL/GenBank/DDBJ whole genome shotgun (WGS) entry which is preliminary data.</text>
</comment>
<reference evidence="1 2" key="1">
    <citation type="submission" date="2016-04" db="EMBL/GenBank/DDBJ databases">
        <title>Genome analyses suggest a sexual origin of heterokaryosis in a supposedly ancient asexual fungus.</title>
        <authorList>
            <person name="Ropars J."/>
            <person name="Sedzielewska K."/>
            <person name="Noel J."/>
            <person name="Charron P."/>
            <person name="Farinelli L."/>
            <person name="Marton T."/>
            <person name="Kruger M."/>
            <person name="Pelin A."/>
            <person name="Brachmann A."/>
            <person name="Corradi N."/>
        </authorList>
    </citation>
    <scope>NUCLEOTIDE SEQUENCE [LARGE SCALE GENOMIC DNA]</scope>
    <source>
        <strain evidence="1 2">C2</strain>
    </source>
</reference>
<dbReference type="GO" id="GO:0003676">
    <property type="term" value="F:nucleic acid binding"/>
    <property type="evidence" value="ECO:0007669"/>
    <property type="project" value="InterPro"/>
</dbReference>
<proteinExistence type="predicted"/>
<sequence length="149" mass="17837">LAKYSMEDQSNWDLYLPSALFAYRTIRQHTTRFEPFYLTYGREATLPIELKLPSDPTIIGSDAQQDQQVEDFQEQFYQRIRMLIGPLEDNRQLARSNVHTMLLKNFRPKKLDTKWNGPYYIHDRRNNGTYQLRTIDGKIRKKWVHADQL</sequence>
<feature type="non-terminal residue" evidence="1">
    <location>
        <position position="149"/>
    </location>
</feature>
<dbReference type="Proteomes" id="UP000233469">
    <property type="component" value="Unassembled WGS sequence"/>
</dbReference>
<reference evidence="1 2" key="2">
    <citation type="submission" date="2017-10" db="EMBL/GenBank/DDBJ databases">
        <title>Extensive intraspecific genome diversity in a model arbuscular mycorrhizal fungus.</title>
        <authorList>
            <person name="Chen E.C.H."/>
            <person name="Morin E."/>
            <person name="Baudet D."/>
            <person name="Noel J."/>
            <person name="Ndikumana S."/>
            <person name="Charron P."/>
            <person name="St-Onge C."/>
            <person name="Giorgi J."/>
            <person name="Grigoriev I.V."/>
            <person name="Roux C."/>
            <person name="Martin F.M."/>
            <person name="Corradi N."/>
        </authorList>
    </citation>
    <scope>NUCLEOTIDE SEQUENCE [LARGE SCALE GENOMIC DNA]</scope>
    <source>
        <strain evidence="1 2">C2</strain>
    </source>
</reference>
<dbReference type="AlphaFoldDB" id="A0A2N1MGQ2"/>
<organism evidence="1 2">
    <name type="scientific">Rhizophagus irregularis</name>
    <dbReference type="NCBI Taxonomy" id="588596"/>
    <lineage>
        <taxon>Eukaryota</taxon>
        <taxon>Fungi</taxon>
        <taxon>Fungi incertae sedis</taxon>
        <taxon>Mucoromycota</taxon>
        <taxon>Glomeromycotina</taxon>
        <taxon>Glomeromycetes</taxon>
        <taxon>Glomerales</taxon>
        <taxon>Glomeraceae</taxon>
        <taxon>Rhizophagus</taxon>
    </lineage>
</organism>
<dbReference type="EMBL" id="LLXL01002449">
    <property type="protein sequence ID" value="PKK60822.1"/>
    <property type="molecule type" value="Genomic_DNA"/>
</dbReference>
<name>A0A2N1MGQ2_9GLOM</name>
<dbReference type="InterPro" id="IPR036397">
    <property type="entry name" value="RNaseH_sf"/>
</dbReference>
<evidence type="ECO:0000313" key="1">
    <source>
        <dbReference type="EMBL" id="PKK60822.1"/>
    </source>
</evidence>